<name>A0A0E0P1S4_ORYRU</name>
<sequence>MDLAGAMAWPGGHTKGEKGLKGNNASSYDNLNFARILQQIVQECITVQKLAILARQGMEPWTIWGGPDDGDKQSDKPRLARKRACVHALHACMANANGCIDRWTE</sequence>
<keyword evidence="3" id="KW-1185">Reference proteome</keyword>
<proteinExistence type="predicted"/>
<evidence type="ECO:0000256" key="1">
    <source>
        <dbReference type="SAM" id="MobiDB-lite"/>
    </source>
</evidence>
<feature type="region of interest" description="Disordered" evidence="1">
    <location>
        <begin position="1"/>
        <end position="21"/>
    </location>
</feature>
<reference evidence="2" key="2">
    <citation type="submission" date="2015-06" db="UniProtKB">
        <authorList>
            <consortium name="EnsemblPlants"/>
        </authorList>
    </citation>
    <scope>IDENTIFICATION</scope>
</reference>
<dbReference type="EnsemblPlants" id="ORUFI03G36860.2">
    <property type="protein sequence ID" value="ORUFI03G36860.2"/>
    <property type="gene ID" value="ORUFI03G36860"/>
</dbReference>
<dbReference type="Proteomes" id="UP000008022">
    <property type="component" value="Unassembled WGS sequence"/>
</dbReference>
<evidence type="ECO:0000313" key="3">
    <source>
        <dbReference type="Proteomes" id="UP000008022"/>
    </source>
</evidence>
<dbReference type="Gramene" id="ORUFI03G36860.2">
    <property type="protein sequence ID" value="ORUFI03G36860.2"/>
    <property type="gene ID" value="ORUFI03G36860"/>
</dbReference>
<dbReference type="AlphaFoldDB" id="A0A0E0P1S4"/>
<accession>A0A0E0P1S4</accession>
<organism evidence="2 3">
    <name type="scientific">Oryza rufipogon</name>
    <name type="common">Brownbeard rice</name>
    <name type="synonym">Asian wild rice</name>
    <dbReference type="NCBI Taxonomy" id="4529"/>
    <lineage>
        <taxon>Eukaryota</taxon>
        <taxon>Viridiplantae</taxon>
        <taxon>Streptophyta</taxon>
        <taxon>Embryophyta</taxon>
        <taxon>Tracheophyta</taxon>
        <taxon>Spermatophyta</taxon>
        <taxon>Magnoliopsida</taxon>
        <taxon>Liliopsida</taxon>
        <taxon>Poales</taxon>
        <taxon>Poaceae</taxon>
        <taxon>BOP clade</taxon>
        <taxon>Oryzoideae</taxon>
        <taxon>Oryzeae</taxon>
        <taxon>Oryzinae</taxon>
        <taxon>Oryza</taxon>
    </lineage>
</organism>
<evidence type="ECO:0000313" key="2">
    <source>
        <dbReference type="EnsemblPlants" id="ORUFI03G36860.2"/>
    </source>
</evidence>
<reference evidence="3" key="1">
    <citation type="submission" date="2013-06" db="EMBL/GenBank/DDBJ databases">
        <authorList>
            <person name="Zhao Q."/>
        </authorList>
    </citation>
    <scope>NUCLEOTIDE SEQUENCE</scope>
    <source>
        <strain evidence="3">cv. W1943</strain>
    </source>
</reference>
<protein>
    <submittedName>
        <fullName evidence="2">Uncharacterized protein</fullName>
    </submittedName>
</protein>